<dbReference type="NCBIfam" id="NF007479">
    <property type="entry name" value="PRK10069.1"/>
    <property type="match status" value="1"/>
</dbReference>
<keyword evidence="4" id="KW-1185">Reference proteome</keyword>
<dbReference type="Pfam" id="PF00866">
    <property type="entry name" value="Ring_hydroxyl_B"/>
    <property type="match status" value="1"/>
</dbReference>
<evidence type="ECO:0000256" key="2">
    <source>
        <dbReference type="ARBA" id="ARBA00023002"/>
    </source>
</evidence>
<dbReference type="CDD" id="cd00667">
    <property type="entry name" value="ring_hydroxylating_dioxygenases_beta"/>
    <property type="match status" value="1"/>
</dbReference>
<dbReference type="GO" id="GO:0019380">
    <property type="term" value="P:3-phenylpropionate catabolic process"/>
    <property type="evidence" value="ECO:0007669"/>
    <property type="project" value="TreeGrafter"/>
</dbReference>
<dbReference type="InterPro" id="IPR032710">
    <property type="entry name" value="NTF2-like_dom_sf"/>
</dbReference>
<comment type="similarity">
    <text evidence="1">Belongs to the bacterial ring-hydroxylating dioxygenase beta subunit family.</text>
</comment>
<dbReference type="OrthoDB" id="3212009at2"/>
<dbReference type="Proteomes" id="UP000319213">
    <property type="component" value="Unassembled WGS sequence"/>
</dbReference>
<keyword evidence="2" id="KW-0560">Oxidoreductase</keyword>
<dbReference type="PANTHER" id="PTHR41534">
    <property type="entry name" value="BLR3401 PROTEIN"/>
    <property type="match status" value="1"/>
</dbReference>
<comment type="caution">
    <text evidence="3">The sequence shown here is derived from an EMBL/GenBank/DDBJ whole genome shotgun (WGS) entry which is preliminary data.</text>
</comment>
<dbReference type="InterPro" id="IPR000391">
    <property type="entry name" value="Rng_hydr_dOase-bsu"/>
</dbReference>
<reference evidence="3 4" key="1">
    <citation type="submission" date="2019-06" db="EMBL/GenBank/DDBJ databases">
        <title>Sequencing the genomes of 1000 actinobacteria strains.</title>
        <authorList>
            <person name="Klenk H.-P."/>
        </authorList>
    </citation>
    <scope>NUCLEOTIDE SEQUENCE [LARGE SCALE GENOMIC DNA]</scope>
    <source>
        <strain evidence="3 4">DSM 43186</strain>
    </source>
</reference>
<dbReference type="GO" id="GO:0051213">
    <property type="term" value="F:dioxygenase activity"/>
    <property type="evidence" value="ECO:0007669"/>
    <property type="project" value="UniProtKB-KW"/>
</dbReference>
<keyword evidence="3" id="KW-0223">Dioxygenase</keyword>
<evidence type="ECO:0000313" key="4">
    <source>
        <dbReference type="Proteomes" id="UP000319213"/>
    </source>
</evidence>
<dbReference type="EMBL" id="VFPQ01000001">
    <property type="protein sequence ID" value="TQM77739.1"/>
    <property type="molecule type" value="Genomic_DNA"/>
</dbReference>
<organism evidence="3 4">
    <name type="scientific">Thermopolyspora flexuosa</name>
    <dbReference type="NCBI Taxonomy" id="103836"/>
    <lineage>
        <taxon>Bacteria</taxon>
        <taxon>Bacillati</taxon>
        <taxon>Actinomycetota</taxon>
        <taxon>Actinomycetes</taxon>
        <taxon>Streptosporangiales</taxon>
        <taxon>Streptosporangiaceae</taxon>
        <taxon>Thermopolyspora</taxon>
    </lineage>
</organism>
<evidence type="ECO:0000313" key="3">
    <source>
        <dbReference type="EMBL" id="TQM77739.1"/>
    </source>
</evidence>
<dbReference type="SUPFAM" id="SSF54427">
    <property type="entry name" value="NTF2-like"/>
    <property type="match status" value="1"/>
</dbReference>
<sequence length="182" mass="21655">MPLVSERAAGTAVPVEVQRDIERFLFDEADLLDGWEFREWLELLDPEIHYWAPTRENRLYRERRKEMAPPGESAYFDEGYAELVQRVDRLYTHMAWAEEPPSRTRHLITNIRVGATENPDEYAVESSFYVYRTRGERDVDHVVGKRYDLIRRADTRYGYRIARRTVVFDMATLLVKNLSLFY</sequence>
<dbReference type="AlphaFoldDB" id="A0A543J4J2"/>
<dbReference type="RefSeq" id="WP_142261421.1">
    <property type="nucleotide sequence ID" value="NZ_BMPV01000002.1"/>
</dbReference>
<protein>
    <submittedName>
        <fullName evidence="3">Biphenyl 2,3-dioxygenase beta subunit</fullName>
    </submittedName>
</protein>
<gene>
    <name evidence="3" type="ORF">FHX40_4510</name>
</gene>
<accession>A0A543J4J2</accession>
<name>A0A543J4J2_9ACTN</name>
<proteinExistence type="inferred from homology"/>
<dbReference type="Gene3D" id="3.10.450.50">
    <property type="match status" value="1"/>
</dbReference>
<evidence type="ECO:0000256" key="1">
    <source>
        <dbReference type="ARBA" id="ARBA00009570"/>
    </source>
</evidence>
<dbReference type="PANTHER" id="PTHR41534:SF2">
    <property type="entry name" value="3-PHENYLPROPIONATE_CINNAMIC ACID DIOXYGENASE SUBUNIT BETA"/>
    <property type="match status" value="1"/>
</dbReference>